<dbReference type="Proteomes" id="UP001056610">
    <property type="component" value="Chromosome"/>
</dbReference>
<evidence type="ECO:0000313" key="2">
    <source>
        <dbReference type="Proteomes" id="UP001056610"/>
    </source>
</evidence>
<accession>A0ABY4QK93</accession>
<keyword evidence="2" id="KW-1185">Reference proteome</keyword>
<reference evidence="1" key="1">
    <citation type="submission" date="2022-05" db="EMBL/GenBank/DDBJ databases">
        <title>A methanotrophic Mycobacterium dominates a cave microbial ecosystem.</title>
        <authorList>
            <person name="Van Spanning R.J.M."/>
            <person name="Guan Q."/>
            <person name="Melkonian C."/>
            <person name="Gallant J."/>
            <person name="Polerecky L."/>
            <person name="Flot J.-F."/>
            <person name="Brandt B.W."/>
            <person name="Braster M."/>
            <person name="Iturbe Espinoza P."/>
            <person name="Aerts J."/>
            <person name="Meima-Franke M."/>
            <person name="Piersma S.R."/>
            <person name="Bunduc C."/>
            <person name="Ummels R."/>
            <person name="Pain A."/>
            <person name="Fleming E.J."/>
            <person name="van der Wel N."/>
            <person name="Gherman V.D."/>
            <person name="Sarbu S.M."/>
            <person name="Bodelier P.L.E."/>
            <person name="Bitter W."/>
        </authorList>
    </citation>
    <scope>NUCLEOTIDE SEQUENCE</scope>
    <source>
        <strain evidence="1">Sulfur Cave</strain>
    </source>
</reference>
<sequence>MRLHPEWSAMTANYPVDSTTRRCCGGIGAHVRGCPGSGVREPADLELALGELKACRDHLTAALTEARFVSMRLAGRAGRASELLGLIDDAMLHAEQLAVVVQADLHYEDATGEAKL</sequence>
<protein>
    <submittedName>
        <fullName evidence="1">Uncharacterized protein</fullName>
    </submittedName>
</protein>
<proteinExistence type="predicted"/>
<gene>
    <name evidence="1" type="ORF">M5I08_02425</name>
</gene>
<name>A0ABY4QK93_9MYCO</name>
<dbReference type="EMBL" id="CP097320">
    <property type="protein sequence ID" value="UQX11398.1"/>
    <property type="molecule type" value="Genomic_DNA"/>
</dbReference>
<evidence type="ECO:0000313" key="1">
    <source>
        <dbReference type="EMBL" id="UQX11398.1"/>
    </source>
</evidence>
<organism evidence="1 2">
    <name type="scientific">Candidatus Mycobacterium methanotrophicum</name>
    <dbReference type="NCBI Taxonomy" id="2943498"/>
    <lineage>
        <taxon>Bacteria</taxon>
        <taxon>Bacillati</taxon>
        <taxon>Actinomycetota</taxon>
        <taxon>Actinomycetes</taxon>
        <taxon>Mycobacteriales</taxon>
        <taxon>Mycobacteriaceae</taxon>
        <taxon>Mycobacterium</taxon>
    </lineage>
</organism>
<dbReference type="RefSeq" id="WP_249763062.1">
    <property type="nucleotide sequence ID" value="NZ_CP097320.1"/>
</dbReference>